<dbReference type="EMBL" id="JALNTZ010000004">
    <property type="protein sequence ID" value="KAJ3655392.1"/>
    <property type="molecule type" value="Genomic_DNA"/>
</dbReference>
<dbReference type="PANTHER" id="PTHR11690">
    <property type="entry name" value="AMILORIDE-SENSITIVE SODIUM CHANNEL-RELATED"/>
    <property type="match status" value="1"/>
</dbReference>
<sequence>METSKKYSFWKGANTYCREYTEISGIHGLRYLTEKRTVFEKILWGLLLLMSLAGCTLMIYQIVERYKNSPIVVSFATKDTPLFSIPFPAVTICPESKCLEDHFNYSDAYNKIFHSNARLNSTEMRNFYYISLLCNSFEQNAFFTYVYNTAFQVENDFSDIINELRPDELISCSFMGDDCMDHLYIVLTDQGICYSFNIVDQEDMFRSDVIYYKPYRNLTAKPVSYNSDTGYAKDAGINAYPKRALLSGADDSLNIELAHERYTTDLLCNKNNQGYKVLLHNPLEFPRLSKSYFRVPLQKTVAAMVEPALIATTPAVKNFNPDSRNCYLENERPLLYFKPYTQLNCLLECEANFTLMICGCVTYYMPRQNYTKICGITDSVCAQKVLKKLKIYELNNEISGFSNKSMCNCKPSCTSLKYNAEISLDDNYMKDYLTMINTTALLGLENYYYSSLFVYFKSDQFTAIERNELYGPSDLVANFGGLLGLFTGFSLISGVEIIYFITVRIYYNIQLYGNWFGRIN</sequence>
<keyword evidence="5 12" id="KW-0812">Transmembrane</keyword>
<evidence type="ECO:0000256" key="6">
    <source>
        <dbReference type="ARBA" id="ARBA00022989"/>
    </source>
</evidence>
<proteinExistence type="inferred from homology"/>
<evidence type="ECO:0000256" key="11">
    <source>
        <dbReference type="ARBA" id="ARBA00023303"/>
    </source>
</evidence>
<evidence type="ECO:0000256" key="4">
    <source>
        <dbReference type="ARBA" id="ARBA00022461"/>
    </source>
</evidence>
<evidence type="ECO:0000256" key="9">
    <source>
        <dbReference type="ARBA" id="ARBA00023136"/>
    </source>
</evidence>
<dbReference type="PRINTS" id="PR01078">
    <property type="entry name" value="AMINACHANNEL"/>
</dbReference>
<protein>
    <recommendedName>
        <fullName evidence="16">Sodium channel protein Nach</fullName>
    </recommendedName>
</protein>
<evidence type="ECO:0000256" key="7">
    <source>
        <dbReference type="ARBA" id="ARBA00023053"/>
    </source>
</evidence>
<feature type="transmembrane region" description="Helical" evidence="13">
    <location>
        <begin position="42"/>
        <end position="63"/>
    </location>
</feature>
<dbReference type="Gene3D" id="1.10.287.820">
    <property type="entry name" value="Acid-sensing ion channel domain"/>
    <property type="match status" value="1"/>
</dbReference>
<accession>A0AA38IK44</accession>
<evidence type="ECO:0000313" key="15">
    <source>
        <dbReference type="Proteomes" id="UP001168821"/>
    </source>
</evidence>
<keyword evidence="7" id="KW-0915">Sodium</keyword>
<feature type="transmembrane region" description="Helical" evidence="13">
    <location>
        <begin position="479"/>
        <end position="501"/>
    </location>
</feature>
<keyword evidence="10 12" id="KW-0739">Sodium transport</keyword>
<organism evidence="14 15">
    <name type="scientific">Zophobas morio</name>
    <dbReference type="NCBI Taxonomy" id="2755281"/>
    <lineage>
        <taxon>Eukaryota</taxon>
        <taxon>Metazoa</taxon>
        <taxon>Ecdysozoa</taxon>
        <taxon>Arthropoda</taxon>
        <taxon>Hexapoda</taxon>
        <taxon>Insecta</taxon>
        <taxon>Pterygota</taxon>
        <taxon>Neoptera</taxon>
        <taxon>Endopterygota</taxon>
        <taxon>Coleoptera</taxon>
        <taxon>Polyphaga</taxon>
        <taxon>Cucujiformia</taxon>
        <taxon>Tenebrionidae</taxon>
        <taxon>Zophobas</taxon>
    </lineage>
</organism>
<evidence type="ECO:0000256" key="2">
    <source>
        <dbReference type="ARBA" id="ARBA00007193"/>
    </source>
</evidence>
<comment type="subcellular location">
    <subcellularLocation>
        <location evidence="1">Membrane</location>
        <topology evidence="1">Multi-pass membrane protein</topology>
    </subcellularLocation>
</comment>
<evidence type="ECO:0000256" key="3">
    <source>
        <dbReference type="ARBA" id="ARBA00022448"/>
    </source>
</evidence>
<evidence type="ECO:0000313" key="14">
    <source>
        <dbReference type="EMBL" id="KAJ3655392.1"/>
    </source>
</evidence>
<evidence type="ECO:0008006" key="16">
    <source>
        <dbReference type="Google" id="ProtNLM"/>
    </source>
</evidence>
<dbReference type="Gene3D" id="1.10.287.770">
    <property type="entry name" value="YojJ-like"/>
    <property type="match status" value="1"/>
</dbReference>
<keyword evidence="15" id="KW-1185">Reference proteome</keyword>
<dbReference type="Proteomes" id="UP001168821">
    <property type="component" value="Unassembled WGS sequence"/>
</dbReference>
<evidence type="ECO:0000256" key="12">
    <source>
        <dbReference type="RuleBase" id="RU000679"/>
    </source>
</evidence>
<evidence type="ECO:0000256" key="13">
    <source>
        <dbReference type="SAM" id="Phobius"/>
    </source>
</evidence>
<comment type="caution">
    <text evidence="14">The sequence shown here is derived from an EMBL/GenBank/DDBJ whole genome shotgun (WGS) entry which is preliminary data.</text>
</comment>
<evidence type="ECO:0000256" key="10">
    <source>
        <dbReference type="ARBA" id="ARBA00023201"/>
    </source>
</evidence>
<comment type="similarity">
    <text evidence="2 12">Belongs to the amiloride-sensitive sodium channel (TC 1.A.6) family.</text>
</comment>
<reference evidence="14" key="1">
    <citation type="journal article" date="2023" name="G3 (Bethesda)">
        <title>Whole genome assemblies of Zophobas morio and Tenebrio molitor.</title>
        <authorList>
            <person name="Kaur S."/>
            <person name="Stinson S.A."/>
            <person name="diCenzo G.C."/>
        </authorList>
    </citation>
    <scope>NUCLEOTIDE SEQUENCE</scope>
    <source>
        <strain evidence="14">QUZm001</strain>
    </source>
</reference>
<dbReference type="AlphaFoldDB" id="A0AA38IK44"/>
<dbReference type="GO" id="GO:0015280">
    <property type="term" value="F:ligand-gated sodium channel activity"/>
    <property type="evidence" value="ECO:0007669"/>
    <property type="project" value="TreeGrafter"/>
</dbReference>
<evidence type="ECO:0000256" key="5">
    <source>
        <dbReference type="ARBA" id="ARBA00022692"/>
    </source>
</evidence>
<keyword evidence="8 12" id="KW-0406">Ion transport</keyword>
<keyword evidence="4 12" id="KW-0894">Sodium channel</keyword>
<dbReference type="Pfam" id="PF00858">
    <property type="entry name" value="ASC"/>
    <property type="match status" value="1"/>
</dbReference>
<dbReference type="InterPro" id="IPR001873">
    <property type="entry name" value="ENaC"/>
</dbReference>
<name>A0AA38IK44_9CUCU</name>
<dbReference type="GO" id="GO:0005886">
    <property type="term" value="C:plasma membrane"/>
    <property type="evidence" value="ECO:0007669"/>
    <property type="project" value="TreeGrafter"/>
</dbReference>
<evidence type="ECO:0000256" key="1">
    <source>
        <dbReference type="ARBA" id="ARBA00004141"/>
    </source>
</evidence>
<keyword evidence="3 12" id="KW-0813">Transport</keyword>
<keyword evidence="9 13" id="KW-0472">Membrane</keyword>
<evidence type="ECO:0000256" key="8">
    <source>
        <dbReference type="ARBA" id="ARBA00023065"/>
    </source>
</evidence>
<keyword evidence="6 13" id="KW-1133">Transmembrane helix</keyword>
<gene>
    <name evidence="14" type="ORF">Zmor_014524</name>
</gene>
<keyword evidence="11 12" id="KW-0407">Ion channel</keyword>
<dbReference type="PANTHER" id="PTHR11690:SF288">
    <property type="entry name" value="AMILORIDE-SENSITIVE NA+ CHANNEL-RELATED"/>
    <property type="match status" value="1"/>
</dbReference>